<proteinExistence type="predicted"/>
<organism evidence="1 2">
    <name type="scientific">Protopolystoma xenopodis</name>
    <dbReference type="NCBI Taxonomy" id="117903"/>
    <lineage>
        <taxon>Eukaryota</taxon>
        <taxon>Metazoa</taxon>
        <taxon>Spiralia</taxon>
        <taxon>Lophotrochozoa</taxon>
        <taxon>Platyhelminthes</taxon>
        <taxon>Monogenea</taxon>
        <taxon>Polyopisthocotylea</taxon>
        <taxon>Polystomatidea</taxon>
        <taxon>Polystomatidae</taxon>
        <taxon>Protopolystoma</taxon>
    </lineage>
</organism>
<dbReference type="EMBL" id="CAAALY010045114">
    <property type="protein sequence ID" value="VEL20171.1"/>
    <property type="molecule type" value="Genomic_DNA"/>
</dbReference>
<accession>A0A448WTV7</accession>
<dbReference type="Proteomes" id="UP000784294">
    <property type="component" value="Unassembled WGS sequence"/>
</dbReference>
<name>A0A448WTV7_9PLAT</name>
<keyword evidence="2" id="KW-1185">Reference proteome</keyword>
<protein>
    <submittedName>
        <fullName evidence="1">Uncharacterized protein</fullName>
    </submittedName>
</protein>
<feature type="non-terminal residue" evidence="1">
    <location>
        <position position="137"/>
    </location>
</feature>
<dbReference type="AlphaFoldDB" id="A0A448WTV7"/>
<evidence type="ECO:0000313" key="1">
    <source>
        <dbReference type="EMBL" id="VEL20171.1"/>
    </source>
</evidence>
<reference evidence="1" key="1">
    <citation type="submission" date="2018-11" db="EMBL/GenBank/DDBJ databases">
        <authorList>
            <consortium name="Pathogen Informatics"/>
        </authorList>
    </citation>
    <scope>NUCLEOTIDE SEQUENCE</scope>
</reference>
<comment type="caution">
    <text evidence="1">The sequence shown here is derived from an EMBL/GenBank/DDBJ whole genome shotgun (WGS) entry which is preliminary data.</text>
</comment>
<gene>
    <name evidence="1" type="ORF">PXEA_LOCUS13611</name>
</gene>
<evidence type="ECO:0000313" key="2">
    <source>
        <dbReference type="Proteomes" id="UP000784294"/>
    </source>
</evidence>
<sequence>MFPLSVHLQPSFVNPRDCLNNFQKRLQSQLICLEGISANDAICMEEPSLALLHQPLITFTVATIRQTDEQTTGPAESVHLRYTTDGWTNHKDTPSLGLINVQELTPGAHDPLLFTYKGHISAAQLDQDVVDWLANHP</sequence>